<comment type="caution">
    <text evidence="2">The sequence shown here is derived from an EMBL/GenBank/DDBJ whole genome shotgun (WGS) entry which is preliminary data.</text>
</comment>
<organism evidence="2 3">
    <name type="scientific">Duganella radicis</name>
    <dbReference type="NCBI Taxonomy" id="551988"/>
    <lineage>
        <taxon>Bacteria</taxon>
        <taxon>Pseudomonadati</taxon>
        <taxon>Pseudomonadota</taxon>
        <taxon>Betaproteobacteria</taxon>
        <taxon>Burkholderiales</taxon>
        <taxon>Oxalobacteraceae</taxon>
        <taxon>Telluria group</taxon>
        <taxon>Duganella</taxon>
    </lineage>
</organism>
<dbReference type="Pfam" id="PF01161">
    <property type="entry name" value="PBP"/>
    <property type="match status" value="1"/>
</dbReference>
<proteinExistence type="predicted"/>
<feature type="chain" id="PRO_5026730653" evidence="1">
    <location>
        <begin position="26"/>
        <end position="203"/>
    </location>
</feature>
<dbReference type="OrthoDB" id="9770043at2"/>
<dbReference type="NCBIfam" id="TIGR00481">
    <property type="entry name" value="YbhB/YbcL family Raf kinase inhibitor-like protein"/>
    <property type="match status" value="1"/>
</dbReference>
<dbReference type="SUPFAM" id="SSF49777">
    <property type="entry name" value="PEBP-like"/>
    <property type="match status" value="1"/>
</dbReference>
<evidence type="ECO:0000313" key="3">
    <source>
        <dbReference type="Proteomes" id="UP000475582"/>
    </source>
</evidence>
<dbReference type="PANTHER" id="PTHR30289:SF1">
    <property type="entry name" value="PEBP (PHOSPHATIDYLETHANOLAMINE-BINDING PROTEIN) FAMILY PROTEIN"/>
    <property type="match status" value="1"/>
</dbReference>
<keyword evidence="3" id="KW-1185">Reference proteome</keyword>
<dbReference type="CDD" id="cd00865">
    <property type="entry name" value="PEBP_bact_arch"/>
    <property type="match status" value="1"/>
</dbReference>
<gene>
    <name evidence="2" type="ORF">GM676_15320</name>
</gene>
<keyword evidence="1" id="KW-0732">Signal</keyword>
<evidence type="ECO:0000256" key="1">
    <source>
        <dbReference type="SAM" id="SignalP"/>
    </source>
</evidence>
<evidence type="ECO:0000313" key="2">
    <source>
        <dbReference type="EMBL" id="MTV38946.1"/>
    </source>
</evidence>
<reference evidence="2 3" key="1">
    <citation type="submission" date="2019-11" db="EMBL/GenBank/DDBJ databases">
        <title>Type strains purchased from KCTC, JCM and DSMZ.</title>
        <authorList>
            <person name="Lu H."/>
        </authorList>
    </citation>
    <scope>NUCLEOTIDE SEQUENCE [LARGE SCALE GENOMIC DNA]</scope>
    <source>
        <strain evidence="2 3">KCTC 22382</strain>
    </source>
</reference>
<dbReference type="AlphaFoldDB" id="A0A6L6PIM7"/>
<dbReference type="InterPro" id="IPR005247">
    <property type="entry name" value="YbhB_YbcL/LppC-like"/>
</dbReference>
<dbReference type="Proteomes" id="UP000475582">
    <property type="component" value="Unassembled WGS sequence"/>
</dbReference>
<feature type="signal peptide" evidence="1">
    <location>
        <begin position="1"/>
        <end position="25"/>
    </location>
</feature>
<dbReference type="EMBL" id="WNKY01000015">
    <property type="protein sequence ID" value="MTV38946.1"/>
    <property type="molecule type" value="Genomic_DNA"/>
</dbReference>
<protein>
    <submittedName>
        <fullName evidence="2">YbhB/YbcL family Raf kinase inhibitor-like protein</fullName>
    </submittedName>
</protein>
<dbReference type="Gene3D" id="3.90.280.10">
    <property type="entry name" value="PEBP-like"/>
    <property type="match status" value="1"/>
</dbReference>
<name>A0A6L6PIM7_9BURK</name>
<dbReference type="InterPro" id="IPR008914">
    <property type="entry name" value="PEBP"/>
</dbReference>
<dbReference type="PANTHER" id="PTHR30289">
    <property type="entry name" value="UNCHARACTERIZED PROTEIN YBCL-RELATED"/>
    <property type="match status" value="1"/>
</dbReference>
<dbReference type="InterPro" id="IPR036610">
    <property type="entry name" value="PEBP-like_sf"/>
</dbReference>
<accession>A0A6L6PIM7</accession>
<sequence>MLAATLGVATFLCAALAACGGSAQAQVPAFTLSSPDLASGTFSNHHILNGFGCTGDNVSPALAWSNPPAGTKTFAVQVQDLDAPTGSGFWHWAVYNIPASATGLPQGAGNRAASLPAPAFGGTTDLLDTGVAGGNGNYGGPCPPAGDQPHRYVFTVYALAVDDLVAAAGVPRTGTAALYSFVMNKGVGSALLGKATFTAKFSR</sequence>